<dbReference type="EMBL" id="FUYE01000003">
    <property type="protein sequence ID" value="SKA85119.1"/>
    <property type="molecule type" value="Genomic_DNA"/>
</dbReference>
<dbReference type="RefSeq" id="WP_078812307.1">
    <property type="nucleotide sequence ID" value="NZ_FUYE01000003.1"/>
</dbReference>
<sequence length="442" mass="49197">MMQYHIFKDGQQVGPFAENEVTAGVRSGRFDPNDLVWTEGFTDWLKLSAVFPSLLISGNNIPPVPPSGKPAVESKSEEKFGCTHILGLILAVIFGLVILGAMFGDSDSSKTKEPLTKEQKANETKRQANDGNAVIANASEGTTLQKEQYERKHLGKRYFFKGNVTDVKSSRTITVMLDTWNHANVTFQSEDVSSFHENKVVYFSAIIEEFGTGMLVRHDLGEARMENIDNPEEVSMEVKTQEPVNPNIKGPEILDIQLGDHIFKICDAFNKKYRSELQGEEMEMRRAPDNSAIICTTAQGLKALQKMGVLHGFQNAVQNSKDKTAALLFGALAGEEGFIGGTIELKTLKAPIIYADKDGIINKVLISPMAAQVFFKAGLMSNEEFASFMRSRYDLPHLESELVEVRDGFTRQTNFETKYFGYSHGYSVSIDETKMFVIESIN</sequence>
<protein>
    <recommendedName>
        <fullName evidence="3">GYF domain-containing protein</fullName>
    </recommendedName>
</protein>
<keyword evidence="2" id="KW-1133">Transmembrane helix</keyword>
<feature type="transmembrane region" description="Helical" evidence="2">
    <location>
        <begin position="85"/>
        <end position="104"/>
    </location>
</feature>
<feature type="region of interest" description="Disordered" evidence="1">
    <location>
        <begin position="106"/>
        <end position="139"/>
    </location>
</feature>
<evidence type="ECO:0000313" key="4">
    <source>
        <dbReference type="EMBL" id="SKA85119.1"/>
    </source>
</evidence>
<accession>A0A1T4X6R0</accession>
<proteinExistence type="predicted"/>
<keyword evidence="2" id="KW-0812">Transmembrane</keyword>
<keyword evidence="5" id="KW-1185">Reference proteome</keyword>
<feature type="domain" description="GYF" evidence="3">
    <location>
        <begin position="4"/>
        <end position="50"/>
    </location>
</feature>
<dbReference type="OrthoDB" id="188379at2"/>
<dbReference type="Pfam" id="PF14237">
    <property type="entry name" value="GYF_2"/>
    <property type="match status" value="1"/>
</dbReference>
<feature type="compositionally biased region" description="Basic and acidic residues" evidence="1">
    <location>
        <begin position="107"/>
        <end position="128"/>
    </location>
</feature>
<evidence type="ECO:0000259" key="3">
    <source>
        <dbReference type="Pfam" id="PF14237"/>
    </source>
</evidence>
<keyword evidence="2" id="KW-0472">Membrane</keyword>
<dbReference type="InterPro" id="IPR025640">
    <property type="entry name" value="GYF_2"/>
</dbReference>
<gene>
    <name evidence="4" type="ORF">SAMN02745166_01101</name>
</gene>
<evidence type="ECO:0000313" key="5">
    <source>
        <dbReference type="Proteomes" id="UP000190774"/>
    </source>
</evidence>
<evidence type="ECO:0000256" key="2">
    <source>
        <dbReference type="SAM" id="Phobius"/>
    </source>
</evidence>
<organism evidence="4 5">
    <name type="scientific">Prosthecobacter debontii</name>
    <dbReference type="NCBI Taxonomy" id="48467"/>
    <lineage>
        <taxon>Bacteria</taxon>
        <taxon>Pseudomonadati</taxon>
        <taxon>Verrucomicrobiota</taxon>
        <taxon>Verrucomicrobiia</taxon>
        <taxon>Verrucomicrobiales</taxon>
        <taxon>Verrucomicrobiaceae</taxon>
        <taxon>Prosthecobacter</taxon>
    </lineage>
</organism>
<reference evidence="5" key="1">
    <citation type="submission" date="2017-02" db="EMBL/GenBank/DDBJ databases">
        <authorList>
            <person name="Varghese N."/>
            <person name="Submissions S."/>
        </authorList>
    </citation>
    <scope>NUCLEOTIDE SEQUENCE [LARGE SCALE GENOMIC DNA]</scope>
    <source>
        <strain evidence="5">ATCC 700200</strain>
    </source>
</reference>
<dbReference type="Proteomes" id="UP000190774">
    <property type="component" value="Unassembled WGS sequence"/>
</dbReference>
<dbReference type="AlphaFoldDB" id="A0A1T4X6R0"/>
<evidence type="ECO:0000256" key="1">
    <source>
        <dbReference type="SAM" id="MobiDB-lite"/>
    </source>
</evidence>
<name>A0A1T4X6R0_9BACT</name>